<evidence type="ECO:0000256" key="6">
    <source>
        <dbReference type="ARBA" id="ARBA00023295"/>
    </source>
</evidence>
<dbReference type="AlphaFoldDB" id="A0A060TAI1"/>
<feature type="domain" description="Glycosyl hydrolase family 81 C-terminal" evidence="11">
    <location>
        <begin position="405"/>
        <end position="755"/>
    </location>
</feature>
<proteinExistence type="inferred from homology"/>
<dbReference type="Pfam" id="PF03639">
    <property type="entry name" value="Glyco_hydro_81"/>
    <property type="match status" value="1"/>
</dbReference>
<reference evidence="12" key="1">
    <citation type="submission" date="2014-02" db="EMBL/GenBank/DDBJ databases">
        <authorList>
            <person name="Genoscope - CEA"/>
        </authorList>
    </citation>
    <scope>NUCLEOTIDE SEQUENCE</scope>
    <source>
        <strain evidence="12">LS3</strain>
    </source>
</reference>
<feature type="compositionally biased region" description="Basic and acidic residues" evidence="9">
    <location>
        <begin position="1"/>
        <end position="17"/>
    </location>
</feature>
<evidence type="ECO:0000259" key="10">
    <source>
        <dbReference type="Pfam" id="PF03639"/>
    </source>
</evidence>
<dbReference type="EC" id="3.2.1.39" evidence="3"/>
<dbReference type="GO" id="GO:0000272">
    <property type="term" value="P:polysaccharide catabolic process"/>
    <property type="evidence" value="ECO:0007669"/>
    <property type="project" value="UniProtKB-KW"/>
</dbReference>
<evidence type="ECO:0000256" key="2">
    <source>
        <dbReference type="ARBA" id="ARBA00010730"/>
    </source>
</evidence>
<dbReference type="GO" id="GO:0009986">
    <property type="term" value="C:cell surface"/>
    <property type="evidence" value="ECO:0007669"/>
    <property type="project" value="TreeGrafter"/>
</dbReference>
<evidence type="ECO:0000256" key="9">
    <source>
        <dbReference type="SAM" id="MobiDB-lite"/>
    </source>
</evidence>
<feature type="region of interest" description="Disordered" evidence="9">
    <location>
        <begin position="1"/>
        <end position="65"/>
    </location>
</feature>
<keyword evidence="5" id="KW-0119">Carbohydrate metabolism</keyword>
<dbReference type="PROSITE" id="PS52008">
    <property type="entry name" value="GH81"/>
    <property type="match status" value="1"/>
</dbReference>
<dbReference type="EMBL" id="HG937694">
    <property type="protein sequence ID" value="CDP38110.1"/>
    <property type="molecule type" value="Genomic_DNA"/>
</dbReference>
<dbReference type="Gene3D" id="1.20.5.420">
    <property type="entry name" value="Immunoglobulin FC, subunit C"/>
    <property type="match status" value="1"/>
</dbReference>
<dbReference type="GO" id="GO:0052861">
    <property type="term" value="F:endo-1,3(4)-beta-glucanase activity"/>
    <property type="evidence" value="ECO:0007669"/>
    <property type="project" value="InterPro"/>
</dbReference>
<evidence type="ECO:0000256" key="4">
    <source>
        <dbReference type="ARBA" id="ARBA00022801"/>
    </source>
</evidence>
<dbReference type="PhylomeDB" id="A0A060TAI1"/>
<organism evidence="12">
    <name type="scientific">Blastobotrys adeninivorans</name>
    <name type="common">Yeast</name>
    <name type="synonym">Arxula adeninivorans</name>
    <dbReference type="NCBI Taxonomy" id="409370"/>
    <lineage>
        <taxon>Eukaryota</taxon>
        <taxon>Fungi</taxon>
        <taxon>Dikarya</taxon>
        <taxon>Ascomycota</taxon>
        <taxon>Saccharomycotina</taxon>
        <taxon>Dipodascomycetes</taxon>
        <taxon>Dipodascales</taxon>
        <taxon>Trichomonascaceae</taxon>
        <taxon>Blastobotrys</taxon>
    </lineage>
</organism>
<keyword evidence="7" id="KW-0961">Cell wall biogenesis/degradation</keyword>
<dbReference type="Gene3D" id="2.70.98.30">
    <property type="entry name" value="Golgi alpha-mannosidase II, domain 4"/>
    <property type="match status" value="1"/>
</dbReference>
<keyword evidence="4" id="KW-0378">Hydrolase</keyword>
<evidence type="ECO:0000256" key="1">
    <source>
        <dbReference type="ARBA" id="ARBA00000382"/>
    </source>
</evidence>
<comment type="catalytic activity">
    <reaction evidence="1">
        <text>Hydrolysis of (1-&gt;3)-beta-D-glucosidic linkages in (1-&gt;3)-beta-D-glucans.</text>
        <dbReference type="EC" id="3.2.1.39"/>
    </reaction>
</comment>
<evidence type="ECO:0000259" key="11">
    <source>
        <dbReference type="Pfam" id="PF17652"/>
    </source>
</evidence>
<evidence type="ECO:0000256" key="5">
    <source>
        <dbReference type="ARBA" id="ARBA00023277"/>
    </source>
</evidence>
<feature type="domain" description="Glycosyl hydrolase family 81 N-terminal" evidence="10">
    <location>
        <begin position="87"/>
        <end position="389"/>
    </location>
</feature>
<dbReference type="Gene3D" id="1.10.287.1170">
    <property type="entry name" value="glycoside hydrolase family 81 endo-[beta] glucanase"/>
    <property type="match status" value="1"/>
</dbReference>
<dbReference type="FunFam" id="1.10.287.1170:FF:000001">
    <property type="entry name" value="Endo-1,3-beta-glucanase Engl1"/>
    <property type="match status" value="1"/>
</dbReference>
<protein>
    <recommendedName>
        <fullName evidence="3">glucan endo-1,3-beta-D-glucosidase</fullName>
        <ecNumber evidence="3">3.2.1.39</ecNumber>
    </recommendedName>
</protein>
<feature type="compositionally biased region" description="Pro residues" evidence="9">
    <location>
        <begin position="19"/>
        <end position="29"/>
    </location>
</feature>
<dbReference type="InterPro" id="IPR040720">
    <property type="entry name" value="GH81_C"/>
</dbReference>
<keyword evidence="8" id="KW-0624">Polysaccharide degradation</keyword>
<dbReference type="PANTHER" id="PTHR31983:SF0">
    <property type="entry name" value="GLUCAN ENDO-1,3-BETA-D-GLUCOSIDASE 2"/>
    <property type="match status" value="1"/>
</dbReference>
<keyword evidence="6" id="KW-0326">Glycosidase</keyword>
<evidence type="ECO:0000256" key="8">
    <source>
        <dbReference type="ARBA" id="ARBA00023326"/>
    </source>
</evidence>
<evidence type="ECO:0000256" key="3">
    <source>
        <dbReference type="ARBA" id="ARBA00012780"/>
    </source>
</evidence>
<sequence>MHSFKSKLESWKAKVEGRPPMPPPVPPHPNQSSSNASQAPPPVPPHPNQPNRPSAPVKGSILTPISRDEPLGQFARRKHPLTPPVDGDYAVPTNKFYTNMLLDNRTLPAWTHPYSVWWSQAQDYWGLAISQTTAEQRVFGPDPAQVPTQYYLNPAGIVSTLLGAREFAGNKVSVQPKQADHLSVTLDFAALNGSGTMSVPLTMGMGFVSAIYNNITPVIQSQVGIASANKLPCNAGLDKYELNLFNGVRWLVYTTGGANFRLENPNNFVCDGPFRGLVQVGSCPAACDQYFDSAAGAYASSASLEAGQTEDGSTGTYKIVYNIEGRSSSGKILAYALPHHVNAFSDACRSTMTPAKLDSTVMGPMVGCITQELEMCESLPRDVGFLPWARFHAQDDGQFGSGPYDDNLRQLMRSVAAEELQQDIKGQSCLDSMYFSGKGLDKFAFILLVTKLILNDDQLTKQGLEKLKDAFNVFATNHQQNPLVYDTTWKGLVSIAGVDGDPNADFGNSFFNDHHFHYGYFIHCAAVIALIDESYGGKWLEQNRAFVDNLVRDVANPSHDDPYFPVFRSFDWFSGHSWAKGLFLSGDGKDEESSSEDYHFAYGMKLWGKVCGDPAMEARGNLMIAIMNRSMNLYMLFADDNPIVPKQIHGNRVSGILFENKVDHATYFGLNPEYIQGIHMIPITPISSFIRSPEFVQQEWNSIVASIIDKVDDGWKGILKLNQALYDPKASLSFFASPSFKPQWLDPGMSRTWAIAYAGGISR</sequence>
<comment type="similarity">
    <text evidence="2">Belongs to the glycosyl hydrolase 81 family.</text>
</comment>
<dbReference type="GO" id="GO:0042973">
    <property type="term" value="F:glucan endo-1,3-beta-D-glucosidase activity"/>
    <property type="evidence" value="ECO:0007669"/>
    <property type="project" value="UniProtKB-EC"/>
</dbReference>
<dbReference type="InterPro" id="IPR040451">
    <property type="entry name" value="GH81_N"/>
</dbReference>
<dbReference type="GO" id="GO:0071555">
    <property type="term" value="P:cell wall organization"/>
    <property type="evidence" value="ECO:0007669"/>
    <property type="project" value="UniProtKB-KW"/>
</dbReference>
<dbReference type="InterPro" id="IPR005200">
    <property type="entry name" value="Endo-beta-glucanase"/>
</dbReference>
<gene>
    <name evidence="12" type="ORF">GNLVRS02_ARAD1D27192g</name>
</gene>
<accession>A0A060TAI1</accession>
<evidence type="ECO:0000313" key="12">
    <source>
        <dbReference type="EMBL" id="CDP38110.1"/>
    </source>
</evidence>
<feature type="compositionally biased region" description="Pro residues" evidence="9">
    <location>
        <begin position="39"/>
        <end position="50"/>
    </location>
</feature>
<dbReference type="PANTHER" id="PTHR31983">
    <property type="entry name" value="ENDO-1,3(4)-BETA-GLUCANASE 1"/>
    <property type="match status" value="1"/>
</dbReference>
<reference evidence="12" key="2">
    <citation type="submission" date="2014-06" db="EMBL/GenBank/DDBJ databases">
        <title>The complete genome of Blastobotrys (Arxula) adeninivorans LS3 - a yeast of biotechnological interest.</title>
        <authorList>
            <person name="Kunze G."/>
            <person name="Gaillardin C."/>
            <person name="Czernicka M."/>
            <person name="Durrens P."/>
            <person name="Martin T."/>
            <person name="Boer E."/>
            <person name="Gabaldon T."/>
            <person name="Cruz J."/>
            <person name="Talla E."/>
            <person name="Marck C."/>
            <person name="Goffeau A."/>
            <person name="Barbe V."/>
            <person name="Baret P."/>
            <person name="Baronian K."/>
            <person name="Beier S."/>
            <person name="Bleykasten C."/>
            <person name="Bode R."/>
            <person name="Casaregola S."/>
            <person name="Despons L."/>
            <person name="Fairhead C."/>
            <person name="Giersberg M."/>
            <person name="Gierski P."/>
            <person name="Hahnel U."/>
            <person name="Hartmann A."/>
            <person name="Jankowska D."/>
            <person name="Jubin C."/>
            <person name="Jung P."/>
            <person name="Lafontaine I."/>
            <person name="Leh-Louis V."/>
            <person name="Lemaire M."/>
            <person name="Marcet-Houben M."/>
            <person name="Mascher M."/>
            <person name="Morel G."/>
            <person name="Richard G.-F."/>
            <person name="Riechen J."/>
            <person name="Sacerdot C."/>
            <person name="Sarkar A."/>
            <person name="Savel G."/>
            <person name="Schacherer J."/>
            <person name="Sherman D."/>
            <person name="Straub M.-L."/>
            <person name="Stein N."/>
            <person name="Thierry A."/>
            <person name="Trautwein-Schult A."/>
            <person name="Westhof E."/>
            <person name="Worch S."/>
            <person name="Dujon B."/>
            <person name="Souciet J.-L."/>
            <person name="Wincker P."/>
            <person name="Scholz U."/>
            <person name="Neuveglise N."/>
        </authorList>
    </citation>
    <scope>NUCLEOTIDE SEQUENCE</scope>
    <source>
        <strain evidence="12">LS3</strain>
    </source>
</reference>
<evidence type="ECO:0000256" key="7">
    <source>
        <dbReference type="ARBA" id="ARBA00023316"/>
    </source>
</evidence>
<dbReference type="Pfam" id="PF17652">
    <property type="entry name" value="Glyco_hydro81C"/>
    <property type="match status" value="1"/>
</dbReference>
<name>A0A060TAI1_BLAAD</name>